<dbReference type="InterPro" id="IPR015889">
    <property type="entry name" value="Intradiol_dOase_core"/>
</dbReference>
<dbReference type="InterPro" id="IPR000627">
    <property type="entry name" value="Intradiol_dOase_C"/>
</dbReference>
<keyword evidence="4" id="KW-0223">Dioxygenase</keyword>
<protein>
    <submittedName>
        <fullName evidence="4">Intradiol ring-cleavage dioxygenase-like protein</fullName>
    </submittedName>
</protein>
<keyword evidence="5" id="KW-1185">Reference proteome</keyword>
<dbReference type="CDD" id="cd03457">
    <property type="entry name" value="intradiol_dioxygenase_like"/>
    <property type="match status" value="1"/>
</dbReference>
<evidence type="ECO:0000259" key="3">
    <source>
        <dbReference type="Pfam" id="PF00775"/>
    </source>
</evidence>
<dbReference type="EMBL" id="MU865944">
    <property type="protein sequence ID" value="KAK4448300.1"/>
    <property type="molecule type" value="Genomic_DNA"/>
</dbReference>
<evidence type="ECO:0000256" key="2">
    <source>
        <dbReference type="SAM" id="SignalP"/>
    </source>
</evidence>
<dbReference type="PANTHER" id="PTHR34315:SF1">
    <property type="entry name" value="INTRADIOL RING-CLEAVAGE DIOXYGENASES DOMAIN-CONTAINING PROTEIN-RELATED"/>
    <property type="match status" value="1"/>
</dbReference>
<dbReference type="PANTHER" id="PTHR34315">
    <property type="match status" value="1"/>
</dbReference>
<reference evidence="4" key="1">
    <citation type="journal article" date="2023" name="Mol. Phylogenet. Evol.">
        <title>Genome-scale phylogeny and comparative genomics of the fungal order Sordariales.</title>
        <authorList>
            <person name="Hensen N."/>
            <person name="Bonometti L."/>
            <person name="Westerberg I."/>
            <person name="Brannstrom I.O."/>
            <person name="Guillou S."/>
            <person name="Cros-Aarteil S."/>
            <person name="Calhoun S."/>
            <person name="Haridas S."/>
            <person name="Kuo A."/>
            <person name="Mondo S."/>
            <person name="Pangilinan J."/>
            <person name="Riley R."/>
            <person name="LaButti K."/>
            <person name="Andreopoulos B."/>
            <person name="Lipzen A."/>
            <person name="Chen C."/>
            <person name="Yan M."/>
            <person name="Daum C."/>
            <person name="Ng V."/>
            <person name="Clum A."/>
            <person name="Steindorff A."/>
            <person name="Ohm R.A."/>
            <person name="Martin F."/>
            <person name="Silar P."/>
            <person name="Natvig D.O."/>
            <person name="Lalanne C."/>
            <person name="Gautier V."/>
            <person name="Ament-Velasquez S.L."/>
            <person name="Kruys A."/>
            <person name="Hutchinson M.I."/>
            <person name="Powell A.J."/>
            <person name="Barry K."/>
            <person name="Miller A.N."/>
            <person name="Grigoriev I.V."/>
            <person name="Debuchy R."/>
            <person name="Gladieux P."/>
            <person name="Hiltunen Thoren M."/>
            <person name="Johannesson H."/>
        </authorList>
    </citation>
    <scope>NUCLEOTIDE SEQUENCE</scope>
    <source>
        <strain evidence="4">PSN243</strain>
    </source>
</reference>
<proteinExistence type="predicted"/>
<dbReference type="GO" id="GO:0016702">
    <property type="term" value="F:oxidoreductase activity, acting on single donors with incorporation of molecular oxygen, incorporation of two atoms of oxygen"/>
    <property type="evidence" value="ECO:0007669"/>
    <property type="project" value="InterPro"/>
</dbReference>
<comment type="caution">
    <text evidence="4">The sequence shown here is derived from an EMBL/GenBank/DDBJ whole genome shotgun (WGS) entry which is preliminary data.</text>
</comment>
<dbReference type="AlphaFoldDB" id="A0AAV9GIH7"/>
<name>A0AAV9GIH7_9PEZI</name>
<dbReference type="Pfam" id="PF00775">
    <property type="entry name" value="Dioxygenase_C"/>
    <property type="match status" value="1"/>
</dbReference>
<feature type="region of interest" description="Disordered" evidence="1">
    <location>
        <begin position="346"/>
        <end position="373"/>
    </location>
</feature>
<feature type="domain" description="Intradiol ring-cleavage dioxygenases" evidence="3">
    <location>
        <begin position="129"/>
        <end position="243"/>
    </location>
</feature>
<reference evidence="4" key="2">
    <citation type="submission" date="2023-05" db="EMBL/GenBank/DDBJ databases">
        <authorList>
            <consortium name="Lawrence Berkeley National Laboratory"/>
            <person name="Steindorff A."/>
            <person name="Hensen N."/>
            <person name="Bonometti L."/>
            <person name="Westerberg I."/>
            <person name="Brannstrom I.O."/>
            <person name="Guillou S."/>
            <person name="Cros-Aarteil S."/>
            <person name="Calhoun S."/>
            <person name="Haridas S."/>
            <person name="Kuo A."/>
            <person name="Mondo S."/>
            <person name="Pangilinan J."/>
            <person name="Riley R."/>
            <person name="Labutti K."/>
            <person name="Andreopoulos B."/>
            <person name="Lipzen A."/>
            <person name="Chen C."/>
            <person name="Yanf M."/>
            <person name="Daum C."/>
            <person name="Ng V."/>
            <person name="Clum A."/>
            <person name="Ohm R."/>
            <person name="Martin F."/>
            <person name="Silar P."/>
            <person name="Natvig D."/>
            <person name="Lalanne C."/>
            <person name="Gautier V."/>
            <person name="Ament-Velasquez S.L."/>
            <person name="Kruys A."/>
            <person name="Hutchinson M.I."/>
            <person name="Powell A.J."/>
            <person name="Barry K."/>
            <person name="Miller A.N."/>
            <person name="Grigoriev I.V."/>
            <person name="Debuchy R."/>
            <person name="Gladieux P."/>
            <person name="Thoren M.H."/>
            <person name="Johannesson H."/>
        </authorList>
    </citation>
    <scope>NUCLEOTIDE SEQUENCE</scope>
    <source>
        <strain evidence="4">PSN243</strain>
    </source>
</reference>
<dbReference type="SUPFAM" id="SSF49482">
    <property type="entry name" value="Aromatic compound dioxygenase"/>
    <property type="match status" value="1"/>
</dbReference>
<dbReference type="Gene3D" id="2.60.130.10">
    <property type="entry name" value="Aromatic compound dioxygenase"/>
    <property type="match status" value="1"/>
</dbReference>
<evidence type="ECO:0000256" key="1">
    <source>
        <dbReference type="SAM" id="MobiDB-lite"/>
    </source>
</evidence>
<evidence type="ECO:0000313" key="4">
    <source>
        <dbReference type="EMBL" id="KAK4448300.1"/>
    </source>
</evidence>
<evidence type="ECO:0000313" key="5">
    <source>
        <dbReference type="Proteomes" id="UP001321760"/>
    </source>
</evidence>
<feature type="signal peptide" evidence="2">
    <location>
        <begin position="1"/>
        <end position="19"/>
    </location>
</feature>
<sequence length="373" mass="41470">MAWIKVLSLILLGVPLALSHPGEEEKVFQHAAQPLHPRTPHISQCQTAFQEPDFVKRTVARRQNEFERLRKERGLEGRSLSLHKRQADKMAEYLSKDHQVKKPFNSDTKAELLFADDGACMMAPLVSEGPLYVSGEQVRRNLTEGEPGLPTSLDIQIVDAKTCEPIKDAAVDIWGCNTTGIYSGVWTYYRRPDGDATYNRAVINSTALRGIQFTDDDGVAKFDTFFPGHYHNRAAHIHVLVHLDAKRQPNGTITGGRAAHIGQLYFDQALISEVLKLNPYTTNTHNLTLNSEDALLKVTTLTDDPFVRWVKLGDKIQDGVFTYIRLGIDTSASWKISPSAYRDENGGHQILTGPLGDGSQPPNLALDPVPLEP</sequence>
<gene>
    <name evidence="4" type="ORF">QBC34DRAFT_407943</name>
</gene>
<organism evidence="4 5">
    <name type="scientific">Podospora aff. communis PSN243</name>
    <dbReference type="NCBI Taxonomy" id="3040156"/>
    <lineage>
        <taxon>Eukaryota</taxon>
        <taxon>Fungi</taxon>
        <taxon>Dikarya</taxon>
        <taxon>Ascomycota</taxon>
        <taxon>Pezizomycotina</taxon>
        <taxon>Sordariomycetes</taxon>
        <taxon>Sordariomycetidae</taxon>
        <taxon>Sordariales</taxon>
        <taxon>Podosporaceae</taxon>
        <taxon>Podospora</taxon>
    </lineage>
</organism>
<dbReference type="Proteomes" id="UP001321760">
    <property type="component" value="Unassembled WGS sequence"/>
</dbReference>
<keyword evidence="2" id="KW-0732">Signal</keyword>
<dbReference type="GO" id="GO:0008199">
    <property type="term" value="F:ferric iron binding"/>
    <property type="evidence" value="ECO:0007669"/>
    <property type="project" value="InterPro"/>
</dbReference>
<feature type="chain" id="PRO_5043406911" evidence="2">
    <location>
        <begin position="20"/>
        <end position="373"/>
    </location>
</feature>
<accession>A0AAV9GIH7</accession>
<keyword evidence="4" id="KW-0560">Oxidoreductase</keyword>